<protein>
    <recommendedName>
        <fullName evidence="2">histidine kinase</fullName>
        <ecNumber evidence="2">2.7.13.3</ecNumber>
    </recommendedName>
</protein>
<dbReference type="InterPro" id="IPR003661">
    <property type="entry name" value="HisK_dim/P_dom"/>
</dbReference>
<dbReference type="EMBL" id="BMFA01000006">
    <property type="protein sequence ID" value="GGB49523.1"/>
    <property type="molecule type" value="Genomic_DNA"/>
</dbReference>
<organism evidence="5 6">
    <name type="scientific">Roseibium aquae</name>
    <dbReference type="NCBI Taxonomy" id="1323746"/>
    <lineage>
        <taxon>Bacteria</taxon>
        <taxon>Pseudomonadati</taxon>
        <taxon>Pseudomonadota</taxon>
        <taxon>Alphaproteobacteria</taxon>
        <taxon>Hyphomicrobiales</taxon>
        <taxon>Stappiaceae</taxon>
        <taxon>Roseibium</taxon>
    </lineage>
</organism>
<name>A0A916TJT0_9HYPH</name>
<dbReference type="GO" id="GO:0000155">
    <property type="term" value="F:phosphorelay sensor kinase activity"/>
    <property type="evidence" value="ECO:0007669"/>
    <property type="project" value="InterPro"/>
</dbReference>
<dbReference type="InterPro" id="IPR005467">
    <property type="entry name" value="His_kinase_dom"/>
</dbReference>
<comment type="caution">
    <text evidence="5">The sequence shown here is derived from an EMBL/GenBank/DDBJ whole genome shotgun (WGS) entry which is preliminary data.</text>
</comment>
<feature type="domain" description="Histidine kinase" evidence="4">
    <location>
        <begin position="210"/>
        <end position="466"/>
    </location>
</feature>
<dbReference type="SUPFAM" id="SSF55874">
    <property type="entry name" value="ATPase domain of HSP90 chaperone/DNA topoisomerase II/histidine kinase"/>
    <property type="match status" value="1"/>
</dbReference>
<dbReference type="PANTHER" id="PTHR43065:SF50">
    <property type="entry name" value="HISTIDINE KINASE"/>
    <property type="match status" value="1"/>
</dbReference>
<dbReference type="Gene3D" id="1.10.287.130">
    <property type="match status" value="1"/>
</dbReference>
<dbReference type="InterPro" id="IPR036890">
    <property type="entry name" value="HATPase_C_sf"/>
</dbReference>
<evidence type="ECO:0000256" key="3">
    <source>
        <dbReference type="ARBA" id="ARBA00022553"/>
    </source>
</evidence>
<dbReference type="InterPro" id="IPR004358">
    <property type="entry name" value="Sig_transdc_His_kin-like_C"/>
</dbReference>
<evidence type="ECO:0000256" key="1">
    <source>
        <dbReference type="ARBA" id="ARBA00000085"/>
    </source>
</evidence>
<dbReference type="InterPro" id="IPR036097">
    <property type="entry name" value="HisK_dim/P_sf"/>
</dbReference>
<proteinExistence type="predicted"/>
<dbReference type="AlphaFoldDB" id="A0A916TJT0"/>
<keyword evidence="6" id="KW-1185">Reference proteome</keyword>
<dbReference type="SMART" id="SM00387">
    <property type="entry name" value="HATPase_c"/>
    <property type="match status" value="1"/>
</dbReference>
<dbReference type="PROSITE" id="PS50109">
    <property type="entry name" value="HIS_KIN"/>
    <property type="match status" value="1"/>
</dbReference>
<dbReference type="CDD" id="cd00082">
    <property type="entry name" value="HisKA"/>
    <property type="match status" value="1"/>
</dbReference>
<dbReference type="RefSeq" id="WP_150496308.1">
    <property type="nucleotide sequence ID" value="NZ_BMFA01000006.1"/>
</dbReference>
<dbReference type="PANTHER" id="PTHR43065">
    <property type="entry name" value="SENSOR HISTIDINE KINASE"/>
    <property type="match status" value="1"/>
</dbReference>
<accession>A0A916TJT0</accession>
<dbReference type="Proteomes" id="UP000605148">
    <property type="component" value="Unassembled WGS sequence"/>
</dbReference>
<comment type="catalytic activity">
    <reaction evidence="1">
        <text>ATP + protein L-histidine = ADP + protein N-phospho-L-histidine.</text>
        <dbReference type="EC" id="2.7.13.3"/>
    </reaction>
</comment>
<dbReference type="Gene3D" id="3.30.565.10">
    <property type="entry name" value="Histidine kinase-like ATPase, C-terminal domain"/>
    <property type="match status" value="1"/>
</dbReference>
<dbReference type="Pfam" id="PF02518">
    <property type="entry name" value="HATPase_c"/>
    <property type="match status" value="1"/>
</dbReference>
<reference evidence="5" key="2">
    <citation type="submission" date="2020-09" db="EMBL/GenBank/DDBJ databases">
        <authorList>
            <person name="Sun Q."/>
            <person name="Zhou Y."/>
        </authorList>
    </citation>
    <scope>NUCLEOTIDE SEQUENCE</scope>
    <source>
        <strain evidence="5">CGMCC 1.12426</strain>
    </source>
</reference>
<dbReference type="EC" id="2.7.13.3" evidence="2"/>
<dbReference type="InterPro" id="IPR003594">
    <property type="entry name" value="HATPase_dom"/>
</dbReference>
<reference evidence="5" key="1">
    <citation type="journal article" date="2014" name="Int. J. Syst. Evol. Microbiol.">
        <title>Complete genome sequence of Corynebacterium casei LMG S-19264T (=DSM 44701T), isolated from a smear-ripened cheese.</title>
        <authorList>
            <consortium name="US DOE Joint Genome Institute (JGI-PGF)"/>
            <person name="Walter F."/>
            <person name="Albersmeier A."/>
            <person name="Kalinowski J."/>
            <person name="Ruckert C."/>
        </authorList>
    </citation>
    <scope>NUCLEOTIDE SEQUENCE</scope>
    <source>
        <strain evidence="5">CGMCC 1.12426</strain>
    </source>
</reference>
<evidence type="ECO:0000313" key="5">
    <source>
        <dbReference type="EMBL" id="GGB49523.1"/>
    </source>
</evidence>
<evidence type="ECO:0000256" key="2">
    <source>
        <dbReference type="ARBA" id="ARBA00012438"/>
    </source>
</evidence>
<dbReference type="SUPFAM" id="SSF47384">
    <property type="entry name" value="Homodimeric domain of signal transducing histidine kinase"/>
    <property type="match status" value="1"/>
</dbReference>
<dbReference type="PRINTS" id="PR00344">
    <property type="entry name" value="BCTRLSENSOR"/>
</dbReference>
<sequence>MTERAADLRDSLVELDRLRRREVLRRRESESMLQALKVLADQSDDLQLPAAMLAALRDMFALDGAAILKDIGAIGLSSAQVPETRAIQALPERTCFAVWRTLPEFKSYISKNPRLIPDSRKVPALAERLENHGSYMLGGLNVSEDRALMVVYRAAARDSFSPDELGLFRRILPLVEQALVRQRERIVRDRLEHELREKQKMESLGTLAGGIAHEINTPLQYVTSNLSYLDEAARKLLAFAENLKKLAEYPPRTQGLHDQIEHLNDLWEEIDGDFLREDLPDAFEQSRDGLDRISRIVQAIREFSHPSSDQEGDIDLNHEVETALIIAGNQWKHIAESTTDLDPSCPQILGASDNIRQALVNLLVNAAHAIEDRLASGDKTPGLIRIGTRVSDDSVIVSVSDNGIGMSEDVRHKIFDLFFTTKAPGRGTGQGLALCYTMIQNLGGRIDVKTEEGKGSCFYLHLPLKTCGTEAA</sequence>
<dbReference type="OrthoDB" id="7797927at2"/>
<evidence type="ECO:0000313" key="6">
    <source>
        <dbReference type="Proteomes" id="UP000605148"/>
    </source>
</evidence>
<gene>
    <name evidence="5" type="ORF">GCM10011316_22070</name>
</gene>
<keyword evidence="3" id="KW-0597">Phosphoprotein</keyword>
<evidence type="ECO:0000259" key="4">
    <source>
        <dbReference type="PROSITE" id="PS50109"/>
    </source>
</evidence>